<dbReference type="AlphaFoldDB" id="A0AA88DLB9"/>
<sequence length="206" mass="23701">MAMALSTSFRERLELMELDRNKRLSLLQAEKELQASKSLVLSSKLADIRDMERQCSVLDHKIALQNIKISVLKSEIDSLNSKYDSHSLLLRDLMSEVEGLQELEKAKDEFYNSKGSEMKEFKQNVDRFVMECRMRMKELKNGLNELQSSFVRFQGNNGCRNSEIAAAEMMKSQLLAAKQDLDKNLASNYRLRAHLQMELQSISSVD</sequence>
<protein>
    <submittedName>
        <fullName evidence="1">Uncharacterized protein</fullName>
    </submittedName>
</protein>
<gene>
    <name evidence="1" type="ORF">TIFTF001_026511</name>
</gene>
<name>A0AA88DLB9_FICCA</name>
<dbReference type="EMBL" id="BTGU01000070">
    <property type="protein sequence ID" value="GMN57391.1"/>
    <property type="molecule type" value="Genomic_DNA"/>
</dbReference>
<proteinExistence type="predicted"/>
<comment type="caution">
    <text evidence="1">The sequence shown here is derived from an EMBL/GenBank/DDBJ whole genome shotgun (WGS) entry which is preliminary data.</text>
</comment>
<accession>A0AA88DLB9</accession>
<evidence type="ECO:0000313" key="1">
    <source>
        <dbReference type="EMBL" id="GMN57391.1"/>
    </source>
</evidence>
<dbReference type="Proteomes" id="UP001187192">
    <property type="component" value="Unassembled WGS sequence"/>
</dbReference>
<dbReference type="InterPro" id="IPR021042">
    <property type="entry name" value="Herpes_UL139_cytomegalovirus"/>
</dbReference>
<organism evidence="1 2">
    <name type="scientific">Ficus carica</name>
    <name type="common">Common fig</name>
    <dbReference type="NCBI Taxonomy" id="3494"/>
    <lineage>
        <taxon>Eukaryota</taxon>
        <taxon>Viridiplantae</taxon>
        <taxon>Streptophyta</taxon>
        <taxon>Embryophyta</taxon>
        <taxon>Tracheophyta</taxon>
        <taxon>Spermatophyta</taxon>
        <taxon>Magnoliopsida</taxon>
        <taxon>eudicotyledons</taxon>
        <taxon>Gunneridae</taxon>
        <taxon>Pentapetalae</taxon>
        <taxon>rosids</taxon>
        <taxon>fabids</taxon>
        <taxon>Rosales</taxon>
        <taxon>Moraceae</taxon>
        <taxon>Ficeae</taxon>
        <taxon>Ficus</taxon>
    </lineage>
</organism>
<reference evidence="1" key="1">
    <citation type="submission" date="2023-07" db="EMBL/GenBank/DDBJ databases">
        <title>draft genome sequence of fig (Ficus carica).</title>
        <authorList>
            <person name="Takahashi T."/>
            <person name="Nishimura K."/>
        </authorList>
    </citation>
    <scope>NUCLEOTIDE SEQUENCE</scope>
</reference>
<dbReference type="Pfam" id="PF12507">
    <property type="entry name" value="HCMV_UL139"/>
    <property type="match status" value="1"/>
</dbReference>
<dbReference type="PANTHER" id="PTHR37214:SF2">
    <property type="entry name" value="CYTOMEGALOVIRUS UL139 PROTEIN"/>
    <property type="match status" value="1"/>
</dbReference>
<evidence type="ECO:0000313" key="2">
    <source>
        <dbReference type="Proteomes" id="UP001187192"/>
    </source>
</evidence>
<dbReference type="PANTHER" id="PTHR37214">
    <property type="entry name" value="CYTOMEGALOVIRUS UL139 PROTEIN"/>
    <property type="match status" value="1"/>
</dbReference>
<keyword evidence="2" id="KW-1185">Reference proteome</keyword>